<organism evidence="1 2">
    <name type="scientific">Subsaximicrobium wynnwilliamsii</name>
    <dbReference type="NCBI Taxonomy" id="291179"/>
    <lineage>
        <taxon>Bacteria</taxon>
        <taxon>Pseudomonadati</taxon>
        <taxon>Bacteroidota</taxon>
        <taxon>Flavobacteriia</taxon>
        <taxon>Flavobacteriales</taxon>
        <taxon>Flavobacteriaceae</taxon>
        <taxon>Subsaximicrobium</taxon>
    </lineage>
</organism>
<name>A0A5C6ZBY9_9FLAO</name>
<sequence length="160" mass="17807">MKKTFLFLAILMISFSCEKGSLEEQTSSYDLNFNFESQNSKTDSKSKSQVEQFNATIITDGDDIDIISDSLEISRAVNSETGKESYVIHLKNNSEQNTTAKTGGPVRELFDNVESGYFYDGNDCWIYGTWYHGDNGESLFVPAGAATQYLNNVCGWSNVA</sequence>
<dbReference type="Proteomes" id="UP000321578">
    <property type="component" value="Unassembled WGS sequence"/>
</dbReference>
<dbReference type="EMBL" id="VORO01000052">
    <property type="protein sequence ID" value="TXD86549.1"/>
    <property type="molecule type" value="Genomic_DNA"/>
</dbReference>
<reference evidence="1 2" key="1">
    <citation type="submission" date="2019-08" db="EMBL/GenBank/DDBJ databases">
        <title>Genomes of Subsaximicrobium wynnwilliamsii strains.</title>
        <authorList>
            <person name="Bowman J.P."/>
        </authorList>
    </citation>
    <scope>NUCLEOTIDE SEQUENCE [LARGE SCALE GENOMIC DNA]</scope>
    <source>
        <strain evidence="1 2">2-80-2</strain>
    </source>
</reference>
<evidence type="ECO:0000313" key="1">
    <source>
        <dbReference type="EMBL" id="TXD86549.1"/>
    </source>
</evidence>
<proteinExistence type="predicted"/>
<keyword evidence="2" id="KW-1185">Reference proteome</keyword>
<gene>
    <name evidence="1" type="ORF">ESY86_19925</name>
</gene>
<dbReference type="AlphaFoldDB" id="A0A5C6ZBY9"/>
<dbReference type="RefSeq" id="WP_189702679.1">
    <property type="nucleotide sequence ID" value="NZ_VORM01000053.1"/>
</dbReference>
<comment type="caution">
    <text evidence="1">The sequence shown here is derived from an EMBL/GenBank/DDBJ whole genome shotgun (WGS) entry which is preliminary data.</text>
</comment>
<evidence type="ECO:0000313" key="2">
    <source>
        <dbReference type="Proteomes" id="UP000321578"/>
    </source>
</evidence>
<dbReference type="PROSITE" id="PS51257">
    <property type="entry name" value="PROKAR_LIPOPROTEIN"/>
    <property type="match status" value="1"/>
</dbReference>
<protein>
    <submittedName>
        <fullName evidence="1">Uncharacterized protein</fullName>
    </submittedName>
</protein>
<accession>A0A5C6ZBY9</accession>